<dbReference type="InterPro" id="IPR011701">
    <property type="entry name" value="MFS"/>
</dbReference>
<keyword evidence="5 8" id="KW-0812">Transmembrane</keyword>
<sequence length="459" mass="46980">MTTGAEAGRPTRLMSLGLVAGPILSMVDSSVVNLAVPDLTRELGRPLDVVQWAVSGYLLALAVGLGLTSYLARRFGLVPTYIGSLVLFTLASAACALSPDAGTLICCRALQGLGGAPLVPLAIGLLIGEGGAATGARGRVPLAAGLAFFAAPALGVSLGGLLIGAYGWRSIFLINLPIGLLALPGAFAAYRAGLGVRGDRAVRPDLPGLVLLATGLGLATYGVERVAAHGWATPSWPAGLALLAAYVLWARRRPRAALALDLVRDGARAATLALCAVSSVVLFAVLFLAPLYLQTIQHHSSLVTGLALLPQGLAMGLSAPLGQRVAERRSVRFAVVLGMVLLTVMTGLMALFTPDTPVWLTTLVLCGRGLAIGFTSQPLVISLLGGLAPERVPDANTLFSVAQRLAGSFGIALLVTFFTTRGAATGSPLTGFHETALVLAATALLGTLGATRLRLPQVS</sequence>
<evidence type="ECO:0000313" key="11">
    <source>
        <dbReference type="Proteomes" id="UP001432011"/>
    </source>
</evidence>
<feature type="transmembrane region" description="Helical" evidence="8">
    <location>
        <begin position="12"/>
        <end position="32"/>
    </location>
</feature>
<evidence type="ECO:0000256" key="6">
    <source>
        <dbReference type="ARBA" id="ARBA00022989"/>
    </source>
</evidence>
<keyword evidence="6 8" id="KW-1133">Transmembrane helix</keyword>
<gene>
    <name evidence="10" type="ORF">OG913_19670</name>
</gene>
<evidence type="ECO:0000256" key="8">
    <source>
        <dbReference type="SAM" id="Phobius"/>
    </source>
</evidence>
<dbReference type="InterPro" id="IPR004638">
    <property type="entry name" value="EmrB-like"/>
</dbReference>
<evidence type="ECO:0000256" key="1">
    <source>
        <dbReference type="ARBA" id="ARBA00004651"/>
    </source>
</evidence>
<dbReference type="SUPFAM" id="SSF103473">
    <property type="entry name" value="MFS general substrate transporter"/>
    <property type="match status" value="1"/>
</dbReference>
<keyword evidence="11" id="KW-1185">Reference proteome</keyword>
<keyword evidence="3" id="KW-0813">Transport</keyword>
<dbReference type="RefSeq" id="WP_328708175.1">
    <property type="nucleotide sequence ID" value="NZ_CP108085.1"/>
</dbReference>
<name>A0ABZ1SF93_9ACTN</name>
<feature type="transmembrane region" description="Helical" evidence="8">
    <location>
        <begin position="229"/>
        <end position="249"/>
    </location>
</feature>
<comment type="similarity">
    <text evidence="2">Belongs to the major facilitator superfamily. EmrB family.</text>
</comment>
<feature type="transmembrane region" description="Helical" evidence="8">
    <location>
        <begin position="358"/>
        <end position="384"/>
    </location>
</feature>
<feature type="transmembrane region" description="Helical" evidence="8">
    <location>
        <begin position="140"/>
        <end position="166"/>
    </location>
</feature>
<dbReference type="Pfam" id="PF07690">
    <property type="entry name" value="MFS_1"/>
    <property type="match status" value="1"/>
</dbReference>
<evidence type="ECO:0000256" key="4">
    <source>
        <dbReference type="ARBA" id="ARBA00022475"/>
    </source>
</evidence>
<dbReference type="InterPro" id="IPR036259">
    <property type="entry name" value="MFS_trans_sf"/>
</dbReference>
<feature type="transmembrane region" description="Helical" evidence="8">
    <location>
        <begin position="333"/>
        <end position="352"/>
    </location>
</feature>
<dbReference type="NCBIfam" id="TIGR00711">
    <property type="entry name" value="efflux_EmrB"/>
    <property type="match status" value="1"/>
</dbReference>
<evidence type="ECO:0000313" key="10">
    <source>
        <dbReference type="EMBL" id="WUP71670.1"/>
    </source>
</evidence>
<dbReference type="PANTHER" id="PTHR42718">
    <property type="entry name" value="MAJOR FACILITATOR SUPERFAMILY MULTIDRUG TRANSPORTER MFSC"/>
    <property type="match status" value="1"/>
</dbReference>
<reference evidence="10" key="1">
    <citation type="submission" date="2022-10" db="EMBL/GenBank/DDBJ databases">
        <title>The complete genomes of actinobacterial strains from the NBC collection.</title>
        <authorList>
            <person name="Joergensen T.S."/>
            <person name="Alvarez Arevalo M."/>
            <person name="Sterndorff E.B."/>
            <person name="Faurdal D."/>
            <person name="Vuksanovic O."/>
            <person name="Mourched A.-S."/>
            <person name="Charusanti P."/>
            <person name="Shaw S."/>
            <person name="Blin K."/>
            <person name="Weber T."/>
        </authorList>
    </citation>
    <scope>NUCLEOTIDE SEQUENCE</scope>
    <source>
        <strain evidence="10">NBC_00254</strain>
    </source>
</reference>
<dbReference type="PANTHER" id="PTHR42718:SF9">
    <property type="entry name" value="MAJOR FACILITATOR SUPERFAMILY MULTIDRUG TRANSPORTER MFSC"/>
    <property type="match status" value="1"/>
</dbReference>
<evidence type="ECO:0000256" key="5">
    <source>
        <dbReference type="ARBA" id="ARBA00022692"/>
    </source>
</evidence>
<dbReference type="InterPro" id="IPR020846">
    <property type="entry name" value="MFS_dom"/>
</dbReference>
<feature type="transmembrane region" description="Helical" evidence="8">
    <location>
        <begin position="78"/>
        <end position="97"/>
    </location>
</feature>
<protein>
    <submittedName>
        <fullName evidence="10">DHA2 family efflux MFS transporter permease subunit</fullName>
    </submittedName>
</protein>
<feature type="transmembrane region" description="Helical" evidence="8">
    <location>
        <begin position="172"/>
        <end position="194"/>
    </location>
</feature>
<evidence type="ECO:0000256" key="3">
    <source>
        <dbReference type="ARBA" id="ARBA00022448"/>
    </source>
</evidence>
<organism evidence="10 11">
    <name type="scientific">Microbispora hainanensis</name>
    <dbReference type="NCBI Taxonomy" id="568844"/>
    <lineage>
        <taxon>Bacteria</taxon>
        <taxon>Bacillati</taxon>
        <taxon>Actinomycetota</taxon>
        <taxon>Actinomycetes</taxon>
        <taxon>Streptosporangiales</taxon>
        <taxon>Streptosporangiaceae</taxon>
        <taxon>Microbispora</taxon>
    </lineage>
</organism>
<feature type="transmembrane region" description="Helical" evidence="8">
    <location>
        <begin position="299"/>
        <end position="321"/>
    </location>
</feature>
<dbReference type="Gene3D" id="1.20.1250.20">
    <property type="entry name" value="MFS general substrate transporter like domains"/>
    <property type="match status" value="1"/>
</dbReference>
<accession>A0ABZ1SF93</accession>
<feature type="transmembrane region" description="Helical" evidence="8">
    <location>
        <begin position="206"/>
        <end position="223"/>
    </location>
</feature>
<evidence type="ECO:0000256" key="2">
    <source>
        <dbReference type="ARBA" id="ARBA00008537"/>
    </source>
</evidence>
<dbReference type="PROSITE" id="PS50850">
    <property type="entry name" value="MFS"/>
    <property type="match status" value="1"/>
</dbReference>
<keyword evidence="4" id="KW-1003">Cell membrane</keyword>
<dbReference type="EMBL" id="CP108085">
    <property type="protein sequence ID" value="WUP71670.1"/>
    <property type="molecule type" value="Genomic_DNA"/>
</dbReference>
<keyword evidence="7 8" id="KW-0472">Membrane</keyword>
<feature type="transmembrane region" description="Helical" evidence="8">
    <location>
        <begin position="405"/>
        <end position="424"/>
    </location>
</feature>
<feature type="transmembrane region" description="Helical" evidence="8">
    <location>
        <begin position="109"/>
        <end position="128"/>
    </location>
</feature>
<feature type="domain" description="Major facilitator superfamily (MFS) profile" evidence="9">
    <location>
        <begin position="14"/>
        <end position="458"/>
    </location>
</feature>
<feature type="transmembrane region" description="Helical" evidence="8">
    <location>
        <begin position="52"/>
        <end position="71"/>
    </location>
</feature>
<feature type="transmembrane region" description="Helical" evidence="8">
    <location>
        <begin position="436"/>
        <end position="455"/>
    </location>
</feature>
<dbReference type="Proteomes" id="UP001432011">
    <property type="component" value="Chromosome"/>
</dbReference>
<evidence type="ECO:0000256" key="7">
    <source>
        <dbReference type="ARBA" id="ARBA00023136"/>
    </source>
</evidence>
<proteinExistence type="inferred from homology"/>
<dbReference type="Gene3D" id="1.20.1720.10">
    <property type="entry name" value="Multidrug resistance protein D"/>
    <property type="match status" value="1"/>
</dbReference>
<evidence type="ECO:0000259" key="9">
    <source>
        <dbReference type="PROSITE" id="PS50850"/>
    </source>
</evidence>
<comment type="subcellular location">
    <subcellularLocation>
        <location evidence="1">Cell membrane</location>
        <topology evidence="1">Multi-pass membrane protein</topology>
    </subcellularLocation>
</comment>
<feature type="transmembrane region" description="Helical" evidence="8">
    <location>
        <begin position="270"/>
        <end position="293"/>
    </location>
</feature>